<accession>A0A0T5Z3Y5</accession>
<name>A0A0T5Z3Y5_9GAMM</name>
<gene>
    <name evidence="1" type="ORF">Ga0076813_11619</name>
</gene>
<proteinExistence type="predicted"/>
<dbReference type="Gene3D" id="3.30.110.170">
    <property type="entry name" value="Protein of unknown function (DUF541), domain 1"/>
    <property type="match status" value="1"/>
</dbReference>
<comment type="caution">
    <text evidence="1">The sequence shown here is derived from an EMBL/GenBank/DDBJ whole genome shotgun (WGS) entry which is preliminary data.</text>
</comment>
<evidence type="ECO:0000313" key="2">
    <source>
        <dbReference type="Proteomes" id="UP000051276"/>
    </source>
</evidence>
<sequence>GGNIPQPRQMRMMAMEMAADAVSAPPLQAGTQQVQVNVSGVVELTP</sequence>
<reference evidence="1 2" key="1">
    <citation type="submission" date="2015-11" db="EMBL/GenBank/DDBJ databases">
        <title>The genome of Candidatus Endoriftia persephone in Ridgeia piscesae and population structure of the North Eastern Pacific vestimentiferan symbionts.</title>
        <authorList>
            <person name="Perez M."/>
            <person name="Juniper K.S."/>
        </authorList>
    </citation>
    <scope>NUCLEOTIDE SEQUENCE [LARGE SCALE GENOMIC DNA]</scope>
    <source>
        <strain evidence="1">Ind10</strain>
    </source>
</reference>
<evidence type="ECO:0000313" key="1">
    <source>
        <dbReference type="EMBL" id="KRT57469.1"/>
    </source>
</evidence>
<dbReference type="Proteomes" id="UP000051276">
    <property type="component" value="Unassembled WGS sequence"/>
</dbReference>
<organism evidence="1 2">
    <name type="scientific">endosymbiont of Ridgeia piscesae</name>
    <dbReference type="NCBI Taxonomy" id="54398"/>
    <lineage>
        <taxon>Bacteria</taxon>
        <taxon>Pseudomonadati</taxon>
        <taxon>Pseudomonadota</taxon>
        <taxon>Gammaproteobacteria</taxon>
        <taxon>sulfur-oxidizing symbionts</taxon>
    </lineage>
</organism>
<protein>
    <submittedName>
        <fullName evidence="1">Uncharacterized protein</fullName>
    </submittedName>
</protein>
<dbReference type="EMBL" id="LMXI01000533">
    <property type="protein sequence ID" value="KRT57469.1"/>
    <property type="molecule type" value="Genomic_DNA"/>
</dbReference>
<feature type="non-terminal residue" evidence="1">
    <location>
        <position position="1"/>
    </location>
</feature>
<dbReference type="AlphaFoldDB" id="A0A0T5Z3Y5"/>